<keyword evidence="7" id="KW-0227">DNA damage</keyword>
<feature type="compositionally biased region" description="Basic and acidic residues" evidence="14">
    <location>
        <begin position="42"/>
        <end position="52"/>
    </location>
</feature>
<feature type="domain" description="FAT" evidence="16">
    <location>
        <begin position="2190"/>
        <end position="2747"/>
    </location>
</feature>
<feature type="compositionally biased region" description="Acidic residues" evidence="14">
    <location>
        <begin position="385"/>
        <end position="406"/>
    </location>
</feature>
<evidence type="ECO:0000256" key="13">
    <source>
        <dbReference type="ARBA" id="ARBA00048679"/>
    </source>
</evidence>
<evidence type="ECO:0000256" key="14">
    <source>
        <dbReference type="SAM" id="MobiDB-lite"/>
    </source>
</evidence>
<dbReference type="InterPro" id="IPR003151">
    <property type="entry name" value="PIK-rel_kinase_FAT"/>
</dbReference>
<dbReference type="SMART" id="SM01343">
    <property type="entry name" value="FATC"/>
    <property type="match status" value="1"/>
</dbReference>
<comment type="subcellular location">
    <subcellularLocation>
        <location evidence="1">Nucleus</location>
    </subcellularLocation>
</comment>
<dbReference type="PROSITE" id="PS51190">
    <property type="entry name" value="FATC"/>
    <property type="match status" value="1"/>
</dbReference>
<dbReference type="InterPro" id="IPR000403">
    <property type="entry name" value="PI3/4_kinase_cat_dom"/>
</dbReference>
<dbReference type="InterPro" id="IPR012993">
    <property type="entry name" value="UME"/>
</dbReference>
<evidence type="ECO:0000313" key="18">
    <source>
        <dbReference type="EMBL" id="GJJ07321.1"/>
    </source>
</evidence>
<dbReference type="EC" id="2.7.11.1" evidence="3"/>
<dbReference type="GO" id="GO:0005694">
    <property type="term" value="C:chromosome"/>
    <property type="evidence" value="ECO:0007669"/>
    <property type="project" value="TreeGrafter"/>
</dbReference>
<evidence type="ECO:0000259" key="17">
    <source>
        <dbReference type="PROSITE" id="PS51190"/>
    </source>
</evidence>
<keyword evidence="9" id="KW-0067">ATP-binding</keyword>
<sequence length="3227" mass="366558">MTKGSQLKQLKSALSDAGLSRKNIVKSSGKKRKRTENAVVPPERDKQKAEQKLREIHERLNPFDTKVTKLKHDVGGRKLKGVTGKPGQSKQAGIEQRNKTLLEEYQKKNRAGGILDRRFGENDPTMTPEERMLERFTRERQRVSKGTIFNLEEEELTHYGQSLSLMDDFDGAGLTLDDDDEEANNGQIDGKTVLKSHFGGFNDEEENEGDEYQRQLEKEANENARIQVDQEFDSIRNLVFPSLPNESNDAVAASIVKSDTITSEVFSNPLIKMSLGEDDQQYDQFVRELAFDKRAKPKDRTKTEEEVALEEKEVLEKAEKARLQRMMGEENEDDHNDNLHRRKRTRGGDDLEDNFEDENILSHIGVGLEGSDNREDGSENYSENNNDDDDGGDDNDDEKSDREEWEGLGADGVDVEAFMSKRTAKSNTLGNKELPFTFPCPASHDEFLSILDGIEEQHLGTVVQRIRALHHPSLDKDNPKKLHAFIRVLIDHVLDVASPPSPNLHLIDYLFPHIYALTKMYPVPAANVCVTKLTLMHKNLVCGLSQGAALEWARTWPGTAELVFLRLLGKLWSSSDMNHAVISPARILIGMYLSLARIRSVKDIASGLFLCTIILQYEVFSKRLYPEAINFLLCALLCLASHPFTDPALFPGCFPIPDFQGNAKNLRFPSGDVQGCRVDKPNLVSIMSGDDLGSASARLELLDLIFRLLDRFADLNKNVDGFIELYTPIAEVLVKLDLDGFPPVLVRQRLRLQDSVSRLLKFSRNSRRPLLLQQHRPIPIASIVPKFTTTTSNYLRSKDPDAERATAAKLRRQVKEERKGAIRELRKDARFLASVQQKHDIEGAEIYNSKLKKVFSSIEQERSEQKAMERVKKREKKRAKEVLSSGPSITIKDARREEIILLLRDLCCIMIGEFPKAGLTAWDMLQDRIKIIQTFFRIVDRALICVEDLFGSNHQLERILLTQFINLGCILETWIAEGKEDTSDLLTPRQLKVELNRVAANMLTFVAGETRTQASLNTLEYCLRACLEFITELVKRPEGFTQPFDTVIFKELLNSDETIAVSAQKLCVIHVENAVIFDSLLLDSLTLVAETILFQKVHIATNTLLRHVISLVDTHFSMLLDNPHRIAVTRRVSSFFRLLCIINSVIKSPFYDLLSISSSLSQLCLKRLRDGPDTAWSEVDSRLQRILEDYPVDLPLGISVVHLEIRLTEQTCSNQPGGLCVSEPDYTQAFSEISPCLKGIVCSCIVKCVPSMGIKRLQQIGAQLLEHTCDKANETREAISTHLRALQKPFATLGKRKRDSTSWQDMIWHTFVTKLSFLSLPSKLDTDSPDQSWVEAFIELLHDVSDSIVTRKDRQEVIQFLELLSGLTCWLAHCDGSCYTQTFTSDEKISVSLFIRFCQITVAQYGKELPSQSWSNILILLTKSIAHAHRLCVEDVNQLLFIISVAIKRAERTVRLFAGVAKGNLQGQILELIIKHLGHRNLIIRGLAYVQLLDLTADKKKTPYMLLSPYIGQISITVVSQISENPEYLSQLCNFLDMTPSKFFNLTSNHFLPHLVCSRNEHALKKVAYELRKSPVSLITTHEVLSRVFLLDGQETTDIVLKFILDLLMRSRKDATEPITTLMVVKSTVVPLLGELVICMGDKHTDKALQAITKVAKILRIRNHNEPASLLGEYLMGVVSHLNEVLQDVHGKKTIAAKQEVMRGLGALIKHVGPQTTTVAPQVMATLQSMLPKSDLAEDTLHTWYTFIITLASRDVGQYIGPTSAAFMTMWPTLQQPGREIIKRTFHYLLVENIDFVSVHLKEFVSLDGVPELEYYATCLKIRQNSADFPEGYLDNLLRRVTNDNLTVAELSLLELQRFMENHQEYFLKHASGDIFDPQISKMVMVLWDVIYRDGDGLDLLQSRALDCLGRLGAVDPDRLELSSKDSSFILYQNFTDEEESIQFALYLITGVLLSSYRSTSDIRFQSHLAYAIQELLKFCGFTEHLISAQSRNAVPTKIRSRWFDLPQHVLETCAPLLGAKYTRNTPTCRVFNHPIYPSKGTYREWLQDWTASLIDRVALPCARAIFDVFRLVVIDRDVGIARCLLPHLVLHVLISGTEEDTQNLKAEISTVLRDQVRVDINSPGEHRLLCAQTVFMLMDHLNKWLRAVRQDLAQKRNDNRRTRVLDSTHEMEINLVKVDSMLSDIDHEMIAKAAFECKAFARSLMNFERQIQLRQEHGASLDNKELQSYYERLHEIYAHLNEPDGMEGVTVRVLAPSFEHQIRQHQSTGRWTSAQSCWELQLLQTPDDVESHLGFLRCLRNLGHYDSLQTHIKGVLSRYPDWYDLLSGFQVESAWMVGDWESVRNLCTRVTSKVPSEIILARVLLAMCDGDAKEVCNALENARLQLAAPIYAAGQSSYRRMYETVLNLHILRDMEIIYTSIILPPNNKPKSAFKTLSRRLDSTLPIFRIREPILSLQRITLGLSKNNTNELKEIIGQAWLSTAKLARKAGHSQTAYSAVLQAERVSAPFAFLQNCRLVKANGEPIRALQELNNAILKAELSEKKTIDPTEELDFETGKLKAKARMLRARWMYDTERFDMDAIHRGFKEAVSLADSWESTHFHLGKFYDNQSARIMAGKDLFSLWECNYQTIKCYAKTLQIGSKYVYQTMPRMLTLWLDLGEKIPHSSVANDRGIDANNILSKTNSKVSHAIRSIATYKWLSAFPQIVSRIDHSNKGVFELLSQLIVRILDEYPRQALWLFMFVVHSKKPDRNRRAESILARLQACNLLFASNPSPSSIVPRIVKQCKAMTDELLKLCNYQILDDPKTPLSLAKTFPGLAKLAPSELIVPLQESITARLPSESSLESSHKPFPDHLPTIQGFEDAIDVMRSLAKPRKLTFQADNGKTFPFLGKPKDDLRKDARLMDFNAIINKLLKTDSDARRRQLRIRTYTVITLNEEAGLIQWVPNTVPMRPLLMRSYELRNISLWGSKVSHAYTKIKELPAEQVPDFFIREILSLYPPVFHEWFLDTFPEPTAWLTSRLSFARTAAVMSMVGFILGLGDRHSENVLMDVNTGDIIHVDFDCLFERGKKLETPERVPFRLTQNMQDGLGVTNVDGPFRIACEITMGLLRRNQDCLMSVLDAFIHDPLVEWENEKKRLEKQHKAAAPKKKLPANLLQNSVDLRKLAKNALSPIKKKLQGIYIPDEGTEEWRVDKEMSTSNLVDALIQEAKSNKNLARMYPGWGAFL</sequence>
<dbReference type="Gene3D" id="1.10.1070.11">
    <property type="entry name" value="Phosphatidylinositol 3-/4-kinase, catalytic domain"/>
    <property type="match status" value="1"/>
</dbReference>
<dbReference type="SMART" id="SM00802">
    <property type="entry name" value="UME"/>
    <property type="match status" value="1"/>
</dbReference>
<dbReference type="GO" id="GO:0006281">
    <property type="term" value="P:DNA repair"/>
    <property type="evidence" value="ECO:0007669"/>
    <property type="project" value="UniProtKB-KW"/>
</dbReference>
<feature type="region of interest" description="Disordered" evidence="14">
    <location>
        <begin position="326"/>
        <end position="411"/>
    </location>
</feature>
<keyword evidence="19" id="KW-1185">Reference proteome</keyword>
<keyword evidence="4" id="KW-0723">Serine/threonine-protein kinase</keyword>
<dbReference type="InterPro" id="IPR011990">
    <property type="entry name" value="TPR-like_helical_dom_sf"/>
</dbReference>
<dbReference type="Gene3D" id="1.25.40.10">
    <property type="entry name" value="Tetratricopeptide repeat domain"/>
    <property type="match status" value="1"/>
</dbReference>
<dbReference type="Pfam" id="PF25030">
    <property type="entry name" value="M-HEAT_ATR"/>
    <property type="match status" value="1"/>
</dbReference>
<keyword evidence="6" id="KW-0547">Nucleotide-binding</keyword>
<evidence type="ECO:0000256" key="9">
    <source>
        <dbReference type="ARBA" id="ARBA00022840"/>
    </source>
</evidence>
<keyword evidence="11" id="KW-0539">Nucleus</keyword>
<comment type="caution">
    <text evidence="18">The sequence shown here is derived from an EMBL/GenBank/DDBJ whole genome shotgun (WGS) entry which is preliminary data.</text>
</comment>
<evidence type="ECO:0000256" key="1">
    <source>
        <dbReference type="ARBA" id="ARBA00004123"/>
    </source>
</evidence>
<dbReference type="GO" id="GO:0000077">
    <property type="term" value="P:DNA damage checkpoint signaling"/>
    <property type="evidence" value="ECO:0007669"/>
    <property type="project" value="TreeGrafter"/>
</dbReference>
<evidence type="ECO:0000256" key="2">
    <source>
        <dbReference type="ARBA" id="ARBA00010769"/>
    </source>
</evidence>
<evidence type="ECO:0000256" key="4">
    <source>
        <dbReference type="ARBA" id="ARBA00022527"/>
    </source>
</evidence>
<evidence type="ECO:0000259" key="16">
    <source>
        <dbReference type="PROSITE" id="PS51189"/>
    </source>
</evidence>
<dbReference type="GO" id="GO:0004674">
    <property type="term" value="F:protein serine/threonine kinase activity"/>
    <property type="evidence" value="ECO:0007669"/>
    <property type="project" value="UniProtKB-KW"/>
</dbReference>
<dbReference type="InterPro" id="IPR050517">
    <property type="entry name" value="DDR_Repair_Kinase"/>
</dbReference>
<evidence type="ECO:0000256" key="10">
    <source>
        <dbReference type="ARBA" id="ARBA00023204"/>
    </source>
</evidence>
<dbReference type="Pfam" id="PF23593">
    <property type="entry name" value="HEAT_ATR"/>
    <property type="match status" value="1"/>
</dbReference>
<dbReference type="Pfam" id="PF08064">
    <property type="entry name" value="UME"/>
    <property type="match status" value="1"/>
</dbReference>
<dbReference type="InterPro" id="IPR057564">
    <property type="entry name" value="HEAT_ATR"/>
</dbReference>
<dbReference type="PROSITE" id="PS51189">
    <property type="entry name" value="FAT"/>
    <property type="match status" value="1"/>
</dbReference>
<feature type="compositionally biased region" description="Acidic residues" evidence="14">
    <location>
        <begin position="350"/>
        <end position="359"/>
    </location>
</feature>
<dbReference type="Gene3D" id="3.30.1010.10">
    <property type="entry name" value="Phosphatidylinositol 3-kinase Catalytic Subunit, Chain A, domain 4"/>
    <property type="match status" value="1"/>
</dbReference>
<keyword evidence="5" id="KW-0808">Transferase</keyword>
<keyword evidence="10" id="KW-0234">DNA repair</keyword>
<name>A0AAV4ZYF1_9AGAM</name>
<evidence type="ECO:0000256" key="7">
    <source>
        <dbReference type="ARBA" id="ARBA00022763"/>
    </source>
</evidence>
<evidence type="ECO:0000256" key="8">
    <source>
        <dbReference type="ARBA" id="ARBA00022777"/>
    </source>
</evidence>
<protein>
    <recommendedName>
        <fullName evidence="3">non-specific serine/threonine protein kinase</fullName>
        <ecNumber evidence="3">2.7.11.1</ecNumber>
    </recommendedName>
</protein>
<evidence type="ECO:0000256" key="11">
    <source>
        <dbReference type="ARBA" id="ARBA00023242"/>
    </source>
</evidence>
<dbReference type="SMART" id="SM00146">
    <property type="entry name" value="PI3Kc"/>
    <property type="match status" value="1"/>
</dbReference>
<dbReference type="Proteomes" id="UP001050691">
    <property type="component" value="Unassembled WGS sequence"/>
</dbReference>
<dbReference type="PANTHER" id="PTHR11139:SF125">
    <property type="entry name" value="SERINE_THREONINE-PROTEIN KINASE MEC1"/>
    <property type="match status" value="1"/>
</dbReference>
<dbReference type="InterPro" id="IPR003152">
    <property type="entry name" value="FATC_dom"/>
</dbReference>
<dbReference type="PROSITE" id="PS00916">
    <property type="entry name" value="PI3_4_KINASE_2"/>
    <property type="match status" value="1"/>
</dbReference>
<dbReference type="InterPro" id="IPR014009">
    <property type="entry name" value="PIK_FAT"/>
</dbReference>
<dbReference type="Pfam" id="PF02260">
    <property type="entry name" value="FATC"/>
    <property type="match status" value="1"/>
</dbReference>
<reference evidence="18" key="1">
    <citation type="submission" date="2021-10" db="EMBL/GenBank/DDBJ databases">
        <title>De novo Genome Assembly of Clathrus columnatus (Basidiomycota, Fungi) Using Illumina and Nanopore Sequence Data.</title>
        <authorList>
            <person name="Ogiso-Tanaka E."/>
            <person name="Itagaki H."/>
            <person name="Hosoya T."/>
            <person name="Hosaka K."/>
        </authorList>
    </citation>
    <scope>NUCLEOTIDE SEQUENCE</scope>
    <source>
        <strain evidence="18">MO-923</strain>
    </source>
</reference>
<evidence type="ECO:0000256" key="6">
    <source>
        <dbReference type="ARBA" id="ARBA00022741"/>
    </source>
</evidence>
<dbReference type="GO" id="GO:0032040">
    <property type="term" value="C:small-subunit processome"/>
    <property type="evidence" value="ECO:0007669"/>
    <property type="project" value="InterPro"/>
</dbReference>
<feature type="domain" description="FATC" evidence="17">
    <location>
        <begin position="3195"/>
        <end position="3227"/>
    </location>
</feature>
<dbReference type="InterPro" id="IPR016024">
    <property type="entry name" value="ARM-type_fold"/>
</dbReference>
<evidence type="ECO:0000313" key="19">
    <source>
        <dbReference type="Proteomes" id="UP001050691"/>
    </source>
</evidence>
<proteinExistence type="inferred from homology"/>
<feature type="domain" description="PI3K/PI4K catalytic" evidence="15">
    <location>
        <begin position="2862"/>
        <end position="3172"/>
    </location>
</feature>
<dbReference type="Pfam" id="PF04147">
    <property type="entry name" value="Nop14"/>
    <property type="match status" value="2"/>
</dbReference>
<gene>
    <name evidence="18" type="ORF">Clacol_001522</name>
</gene>
<dbReference type="InterPro" id="IPR036940">
    <property type="entry name" value="PI3/4_kinase_cat_sf"/>
</dbReference>
<feature type="region of interest" description="Disordered" evidence="14">
    <location>
        <begin position="1"/>
        <end position="52"/>
    </location>
</feature>
<dbReference type="GO" id="GO:0005524">
    <property type="term" value="F:ATP binding"/>
    <property type="evidence" value="ECO:0007669"/>
    <property type="project" value="UniProtKB-KW"/>
</dbReference>
<keyword evidence="8" id="KW-0418">Kinase</keyword>
<dbReference type="EMBL" id="BPWL01000002">
    <property type="protein sequence ID" value="GJJ07321.1"/>
    <property type="molecule type" value="Genomic_DNA"/>
</dbReference>
<dbReference type="InterPro" id="IPR007276">
    <property type="entry name" value="Nop14"/>
</dbReference>
<dbReference type="InterPro" id="IPR018936">
    <property type="entry name" value="PI3/4_kinase_CS"/>
</dbReference>
<evidence type="ECO:0000256" key="12">
    <source>
        <dbReference type="ARBA" id="ARBA00047899"/>
    </source>
</evidence>
<dbReference type="Pfam" id="PF02259">
    <property type="entry name" value="FAT"/>
    <property type="match status" value="1"/>
</dbReference>
<dbReference type="InterPro" id="IPR056802">
    <property type="entry name" value="ATR-like_M-HEAT"/>
</dbReference>
<evidence type="ECO:0000256" key="3">
    <source>
        <dbReference type="ARBA" id="ARBA00012513"/>
    </source>
</evidence>
<dbReference type="PANTHER" id="PTHR11139">
    <property type="entry name" value="ATAXIA TELANGIECTASIA MUTATED ATM -RELATED"/>
    <property type="match status" value="1"/>
</dbReference>
<dbReference type="SUPFAM" id="SSF56112">
    <property type="entry name" value="Protein kinase-like (PK-like)"/>
    <property type="match status" value="1"/>
</dbReference>
<feature type="region of interest" description="Disordered" evidence="14">
    <location>
        <begin position="74"/>
        <end position="95"/>
    </location>
</feature>
<dbReference type="InterPro" id="IPR011009">
    <property type="entry name" value="Kinase-like_dom_sf"/>
</dbReference>
<feature type="region of interest" description="Disordered" evidence="14">
    <location>
        <begin position="174"/>
        <end position="211"/>
    </location>
</feature>
<comment type="catalytic activity">
    <reaction evidence="12">
        <text>L-threonyl-[protein] + ATP = O-phospho-L-threonyl-[protein] + ADP + H(+)</text>
        <dbReference type="Rhea" id="RHEA:46608"/>
        <dbReference type="Rhea" id="RHEA-COMP:11060"/>
        <dbReference type="Rhea" id="RHEA-COMP:11605"/>
        <dbReference type="ChEBI" id="CHEBI:15378"/>
        <dbReference type="ChEBI" id="CHEBI:30013"/>
        <dbReference type="ChEBI" id="CHEBI:30616"/>
        <dbReference type="ChEBI" id="CHEBI:61977"/>
        <dbReference type="ChEBI" id="CHEBI:456216"/>
        <dbReference type="EC" id="2.7.11.1"/>
    </reaction>
</comment>
<evidence type="ECO:0000256" key="5">
    <source>
        <dbReference type="ARBA" id="ARBA00022679"/>
    </source>
</evidence>
<dbReference type="CDD" id="cd00892">
    <property type="entry name" value="PIKKc_ATR"/>
    <property type="match status" value="1"/>
</dbReference>
<dbReference type="PROSITE" id="PS50290">
    <property type="entry name" value="PI3_4_KINASE_3"/>
    <property type="match status" value="1"/>
</dbReference>
<organism evidence="18 19">
    <name type="scientific">Clathrus columnatus</name>
    <dbReference type="NCBI Taxonomy" id="1419009"/>
    <lineage>
        <taxon>Eukaryota</taxon>
        <taxon>Fungi</taxon>
        <taxon>Dikarya</taxon>
        <taxon>Basidiomycota</taxon>
        <taxon>Agaricomycotina</taxon>
        <taxon>Agaricomycetes</taxon>
        <taxon>Phallomycetidae</taxon>
        <taxon>Phallales</taxon>
        <taxon>Clathraceae</taxon>
        <taxon>Clathrus</taxon>
    </lineage>
</organism>
<comment type="catalytic activity">
    <reaction evidence="13">
        <text>L-seryl-[protein] + ATP = O-phospho-L-seryl-[protein] + ADP + H(+)</text>
        <dbReference type="Rhea" id="RHEA:17989"/>
        <dbReference type="Rhea" id="RHEA-COMP:9863"/>
        <dbReference type="Rhea" id="RHEA-COMP:11604"/>
        <dbReference type="ChEBI" id="CHEBI:15378"/>
        <dbReference type="ChEBI" id="CHEBI:29999"/>
        <dbReference type="ChEBI" id="CHEBI:30616"/>
        <dbReference type="ChEBI" id="CHEBI:83421"/>
        <dbReference type="ChEBI" id="CHEBI:456216"/>
        <dbReference type="EC" id="2.7.11.1"/>
    </reaction>
</comment>
<evidence type="ECO:0000259" key="15">
    <source>
        <dbReference type="PROSITE" id="PS50290"/>
    </source>
</evidence>
<dbReference type="SUPFAM" id="SSF48371">
    <property type="entry name" value="ARM repeat"/>
    <property type="match status" value="1"/>
</dbReference>
<dbReference type="Pfam" id="PF00454">
    <property type="entry name" value="PI3_PI4_kinase"/>
    <property type="match status" value="1"/>
</dbReference>
<dbReference type="GO" id="GO:0000723">
    <property type="term" value="P:telomere maintenance"/>
    <property type="evidence" value="ECO:0007669"/>
    <property type="project" value="TreeGrafter"/>
</dbReference>
<accession>A0AAV4ZYF1</accession>
<comment type="similarity">
    <text evidence="2">Belongs to the PI3/PI4-kinase family. ATM subfamily.</text>
</comment>